<reference evidence="1" key="1">
    <citation type="submission" date="2023-06" db="EMBL/GenBank/DDBJ databases">
        <authorList>
            <person name="Kurt Z."/>
        </authorList>
    </citation>
    <scope>NUCLEOTIDE SEQUENCE</scope>
</reference>
<dbReference type="Proteomes" id="UP001642409">
    <property type="component" value="Unassembled WGS sequence"/>
</dbReference>
<proteinExistence type="predicted"/>
<protein>
    <submittedName>
        <fullName evidence="2">Hypothetical_protein</fullName>
    </submittedName>
</protein>
<reference evidence="2 3" key="2">
    <citation type="submission" date="2024-07" db="EMBL/GenBank/DDBJ databases">
        <authorList>
            <person name="Akdeniz Z."/>
        </authorList>
    </citation>
    <scope>NUCLEOTIDE SEQUENCE [LARGE SCALE GENOMIC DNA]</scope>
</reference>
<evidence type="ECO:0000313" key="3">
    <source>
        <dbReference type="Proteomes" id="UP001642409"/>
    </source>
</evidence>
<evidence type="ECO:0000313" key="1">
    <source>
        <dbReference type="EMBL" id="CAI9920927.1"/>
    </source>
</evidence>
<sequence>MIEIPQKYFKMIQILQYLKQLQHQQYQINLNSNKDQSSSRRNSNISNSIRVQKSFKWKSTPGTLKGFPPLLITQTSVRGELLFKYYFEFRTINYLIVVQWFKIE</sequence>
<dbReference type="AlphaFoldDB" id="A0AA86NKM9"/>
<organism evidence="1">
    <name type="scientific">Hexamita inflata</name>
    <dbReference type="NCBI Taxonomy" id="28002"/>
    <lineage>
        <taxon>Eukaryota</taxon>
        <taxon>Metamonada</taxon>
        <taxon>Diplomonadida</taxon>
        <taxon>Hexamitidae</taxon>
        <taxon>Hexamitinae</taxon>
        <taxon>Hexamita</taxon>
    </lineage>
</organism>
<comment type="caution">
    <text evidence="1">The sequence shown here is derived from an EMBL/GenBank/DDBJ whole genome shotgun (WGS) entry which is preliminary data.</text>
</comment>
<evidence type="ECO:0000313" key="2">
    <source>
        <dbReference type="EMBL" id="CAL6078613.1"/>
    </source>
</evidence>
<accession>A0AA86NKM9</accession>
<keyword evidence="3" id="KW-1185">Reference proteome</keyword>
<name>A0AA86NKM9_9EUKA</name>
<dbReference type="EMBL" id="CAXDID020000335">
    <property type="protein sequence ID" value="CAL6078613.1"/>
    <property type="molecule type" value="Genomic_DNA"/>
</dbReference>
<dbReference type="EMBL" id="CATOUU010000205">
    <property type="protein sequence ID" value="CAI9920927.1"/>
    <property type="molecule type" value="Genomic_DNA"/>
</dbReference>
<gene>
    <name evidence="2" type="ORF">HINF_LOCUS58988</name>
    <name evidence="1" type="ORF">HINF_LOCUS8572</name>
</gene>